<dbReference type="EMBL" id="JAGPXD010000003">
    <property type="protein sequence ID" value="KAH7362258.1"/>
    <property type="molecule type" value="Genomic_DNA"/>
</dbReference>
<evidence type="ECO:0000313" key="3">
    <source>
        <dbReference type="Proteomes" id="UP000813385"/>
    </source>
</evidence>
<protein>
    <submittedName>
        <fullName evidence="2">Uncharacterized protein</fullName>
    </submittedName>
</protein>
<organism evidence="2 3">
    <name type="scientific">Plectosphaerella cucumerina</name>
    <dbReference type="NCBI Taxonomy" id="40658"/>
    <lineage>
        <taxon>Eukaryota</taxon>
        <taxon>Fungi</taxon>
        <taxon>Dikarya</taxon>
        <taxon>Ascomycota</taxon>
        <taxon>Pezizomycotina</taxon>
        <taxon>Sordariomycetes</taxon>
        <taxon>Hypocreomycetidae</taxon>
        <taxon>Glomerellales</taxon>
        <taxon>Plectosphaerellaceae</taxon>
        <taxon>Plectosphaerella</taxon>
    </lineage>
</organism>
<evidence type="ECO:0000256" key="1">
    <source>
        <dbReference type="SAM" id="MobiDB-lite"/>
    </source>
</evidence>
<dbReference type="Proteomes" id="UP000813385">
    <property type="component" value="Unassembled WGS sequence"/>
</dbReference>
<keyword evidence="3" id="KW-1185">Reference proteome</keyword>
<proteinExistence type="predicted"/>
<dbReference type="AlphaFoldDB" id="A0A8K0TKX8"/>
<reference evidence="2" key="1">
    <citation type="journal article" date="2021" name="Nat. Commun.">
        <title>Genetic determinants of endophytism in the Arabidopsis root mycobiome.</title>
        <authorList>
            <person name="Mesny F."/>
            <person name="Miyauchi S."/>
            <person name="Thiergart T."/>
            <person name="Pickel B."/>
            <person name="Atanasova L."/>
            <person name="Karlsson M."/>
            <person name="Huettel B."/>
            <person name="Barry K.W."/>
            <person name="Haridas S."/>
            <person name="Chen C."/>
            <person name="Bauer D."/>
            <person name="Andreopoulos W."/>
            <person name="Pangilinan J."/>
            <person name="LaButti K."/>
            <person name="Riley R."/>
            <person name="Lipzen A."/>
            <person name="Clum A."/>
            <person name="Drula E."/>
            <person name="Henrissat B."/>
            <person name="Kohler A."/>
            <person name="Grigoriev I.V."/>
            <person name="Martin F.M."/>
            <person name="Hacquard S."/>
        </authorList>
    </citation>
    <scope>NUCLEOTIDE SEQUENCE</scope>
    <source>
        <strain evidence="2">MPI-CAGE-AT-0016</strain>
    </source>
</reference>
<comment type="caution">
    <text evidence="2">The sequence shown here is derived from an EMBL/GenBank/DDBJ whole genome shotgun (WGS) entry which is preliminary data.</text>
</comment>
<feature type="region of interest" description="Disordered" evidence="1">
    <location>
        <begin position="156"/>
        <end position="175"/>
    </location>
</feature>
<sequence length="324" mass="35638">MGGQFPDARLAVAQVQTRMKIPPPTASWGEIQGQTWLCPPCGQVAERSAPSHDLPARTIPQPGDMGLWRSTCSACLWSHPRRMTRKNWTKHHIHIHTASYSCLDASTRPSRGSTHTVRLELVLEDAAILLSRQCRDGTFRVTPSMASHTFKSGRGRFWASPRAPGQRQDGADRSKGASICSLRRRFRSRRAFRPLCSNEGPSGHHPWLSAVSSAGPWYLAQVQVCVFRLGNETGGLPWRLQLGQAAPFEEPPLPPELGCSSPASTGFEARCTMPIRETPRSMDECPAEECPVQAEGGIARMDQLGQASWVRSRQGLTGWDAGQP</sequence>
<gene>
    <name evidence="2" type="ORF">B0T11DRAFT_82407</name>
</gene>
<evidence type="ECO:0000313" key="2">
    <source>
        <dbReference type="EMBL" id="KAH7362258.1"/>
    </source>
</evidence>
<name>A0A8K0TKX8_9PEZI</name>
<accession>A0A8K0TKX8</accession>